<sequence length="198" mass="22268">MCSLESSTLQRAWQRVGAGSWRSGRGSARVRSWKRILERMKCLYSTVAQSRSREERAEFQFIPVHCGLLLILYQQRRCKASRSTEEISKKSIAAATHFEHWGNVCQKTSLAMISSSDSWRWLRTGRDGRGGLSLTHARRGNVSAAVDRRYVPLLASHVNDNDPYAATTTAWSSSSLCQPCQGMRQAGVSRIRCCVTQL</sequence>
<name>K2RG25_MACPH</name>
<organism evidence="1 2">
    <name type="scientific">Macrophomina phaseolina (strain MS6)</name>
    <name type="common">Charcoal rot fungus</name>
    <dbReference type="NCBI Taxonomy" id="1126212"/>
    <lineage>
        <taxon>Eukaryota</taxon>
        <taxon>Fungi</taxon>
        <taxon>Dikarya</taxon>
        <taxon>Ascomycota</taxon>
        <taxon>Pezizomycotina</taxon>
        <taxon>Dothideomycetes</taxon>
        <taxon>Dothideomycetes incertae sedis</taxon>
        <taxon>Botryosphaeriales</taxon>
        <taxon>Botryosphaeriaceae</taxon>
        <taxon>Macrophomina</taxon>
    </lineage>
</organism>
<reference evidence="1 2" key="1">
    <citation type="journal article" date="2012" name="BMC Genomics">
        <title>Tools to kill: Genome of one of the most destructive plant pathogenic fungi Macrophomina phaseolina.</title>
        <authorList>
            <person name="Islam M.S."/>
            <person name="Haque M.S."/>
            <person name="Islam M.M."/>
            <person name="Emdad E.M."/>
            <person name="Halim A."/>
            <person name="Hossen Q.M.M."/>
            <person name="Hossain M.Z."/>
            <person name="Ahmed B."/>
            <person name="Rahim S."/>
            <person name="Rahman M.S."/>
            <person name="Alam M.M."/>
            <person name="Hou S."/>
            <person name="Wan X."/>
            <person name="Saito J.A."/>
            <person name="Alam M."/>
        </authorList>
    </citation>
    <scope>NUCLEOTIDE SEQUENCE [LARGE SCALE GENOMIC DNA]</scope>
    <source>
        <strain evidence="1 2">MS6</strain>
    </source>
</reference>
<dbReference type="EMBL" id="AHHD01000408">
    <property type="protein sequence ID" value="EKG13528.1"/>
    <property type="molecule type" value="Genomic_DNA"/>
</dbReference>
<dbReference type="HOGENOM" id="CLU_1378372_0_0_1"/>
<evidence type="ECO:0000313" key="1">
    <source>
        <dbReference type="EMBL" id="EKG13528.1"/>
    </source>
</evidence>
<protein>
    <submittedName>
        <fullName evidence="1">Uncharacterized protein</fullName>
    </submittedName>
</protein>
<dbReference type="InParanoid" id="K2RG25"/>
<comment type="caution">
    <text evidence="1">The sequence shown here is derived from an EMBL/GenBank/DDBJ whole genome shotgun (WGS) entry which is preliminary data.</text>
</comment>
<dbReference type="VEuPathDB" id="FungiDB:MPH_09292"/>
<dbReference type="Proteomes" id="UP000007129">
    <property type="component" value="Unassembled WGS sequence"/>
</dbReference>
<evidence type="ECO:0000313" key="2">
    <source>
        <dbReference type="Proteomes" id="UP000007129"/>
    </source>
</evidence>
<proteinExistence type="predicted"/>
<dbReference type="AlphaFoldDB" id="K2RG25"/>
<accession>K2RG25</accession>
<gene>
    <name evidence="1" type="ORF">MPH_09292</name>
</gene>